<dbReference type="Proteomes" id="UP000295164">
    <property type="component" value="Unassembled WGS sequence"/>
</dbReference>
<dbReference type="InterPro" id="IPR013549">
    <property type="entry name" value="DUF1731"/>
</dbReference>
<dbReference type="Pfam" id="PF08338">
    <property type="entry name" value="DUF1731"/>
    <property type="match status" value="1"/>
</dbReference>
<dbReference type="InterPro" id="IPR036291">
    <property type="entry name" value="NAD(P)-bd_dom_sf"/>
</dbReference>
<keyword evidence="5" id="KW-1185">Reference proteome</keyword>
<comment type="caution">
    <text evidence="4">The sequence shown here is derived from an EMBL/GenBank/DDBJ whole genome shotgun (WGS) entry which is preliminary data.</text>
</comment>
<dbReference type="Gene3D" id="3.40.50.720">
    <property type="entry name" value="NAD(P)-binding Rossmann-like Domain"/>
    <property type="match status" value="1"/>
</dbReference>
<reference evidence="4 5" key="1">
    <citation type="submission" date="2019-03" db="EMBL/GenBank/DDBJ databases">
        <authorList>
            <person name="Kim M.K.M."/>
        </authorList>
    </citation>
    <scope>NUCLEOTIDE SEQUENCE [LARGE SCALE GENOMIC DNA]</scope>
    <source>
        <strain evidence="4 5">17J68-15</strain>
    </source>
</reference>
<dbReference type="Pfam" id="PF01370">
    <property type="entry name" value="Epimerase"/>
    <property type="match status" value="1"/>
</dbReference>
<dbReference type="EMBL" id="SKFH01000022">
    <property type="protein sequence ID" value="TCZ69312.1"/>
    <property type="molecule type" value="Genomic_DNA"/>
</dbReference>
<gene>
    <name evidence="4" type="ORF">E0486_12410</name>
</gene>
<dbReference type="AlphaFoldDB" id="A0A4R4DZG4"/>
<dbReference type="NCBIfam" id="TIGR01777">
    <property type="entry name" value="yfcH"/>
    <property type="match status" value="1"/>
</dbReference>
<name>A0A4R4DZG4_9BACT</name>
<proteinExistence type="inferred from homology"/>
<dbReference type="SUPFAM" id="SSF51735">
    <property type="entry name" value="NAD(P)-binding Rossmann-fold domains"/>
    <property type="match status" value="1"/>
</dbReference>
<organism evidence="4 5">
    <name type="scientific">Flaviaesturariibacter aridisoli</name>
    <dbReference type="NCBI Taxonomy" id="2545761"/>
    <lineage>
        <taxon>Bacteria</taxon>
        <taxon>Pseudomonadati</taxon>
        <taxon>Bacteroidota</taxon>
        <taxon>Chitinophagia</taxon>
        <taxon>Chitinophagales</taxon>
        <taxon>Chitinophagaceae</taxon>
        <taxon>Flaviaestuariibacter</taxon>
    </lineage>
</organism>
<dbReference type="PANTHER" id="PTHR11092:SF0">
    <property type="entry name" value="EPIMERASE FAMILY PROTEIN SDR39U1"/>
    <property type="match status" value="1"/>
</dbReference>
<dbReference type="InterPro" id="IPR001509">
    <property type="entry name" value="Epimerase_deHydtase"/>
</dbReference>
<sequence>MFQKIVMAGGTGFLGNVLAQHFRYSCRELVVLTRKPQAPARNIRYVAWDGATTGAWAQELEGADALVNLCGKPVDCRYNAANRAEILRSRIEPTRALGTAVSACNRPPALWINGTSATIYRHAEDRPQTERDGACGSGFSVDVCQAWEAAFFETETPGTRKVALRTSFVLGRREGAFPRFRSLVLGGLGGRQGSGKQMVSWIHEQDFARIVQWLLEHPELKGAINATAPVPVPNRVLMQTIRSACGIPLGLPAPAWLLRIAARLMGTEAELLLKSRWVVPERLQESGFRFYFETLPYAVNDLVGTRL</sequence>
<dbReference type="PANTHER" id="PTHR11092">
    <property type="entry name" value="SUGAR NUCLEOTIDE EPIMERASE RELATED"/>
    <property type="match status" value="1"/>
</dbReference>
<evidence type="ECO:0000259" key="3">
    <source>
        <dbReference type="Pfam" id="PF08338"/>
    </source>
</evidence>
<protein>
    <submittedName>
        <fullName evidence="4">TIGR01777 family protein</fullName>
    </submittedName>
</protein>
<feature type="domain" description="DUF1731" evidence="3">
    <location>
        <begin position="253"/>
        <end position="302"/>
    </location>
</feature>
<dbReference type="OrthoDB" id="9801773at2"/>
<feature type="domain" description="NAD-dependent epimerase/dehydratase" evidence="2">
    <location>
        <begin position="5"/>
        <end position="220"/>
    </location>
</feature>
<dbReference type="RefSeq" id="WP_131852504.1">
    <property type="nucleotide sequence ID" value="NZ_SKFH01000022.1"/>
</dbReference>
<comment type="similarity">
    <text evidence="1">Belongs to the NAD(P)-dependent epimerase/dehydratase family. SDR39U1 subfamily.</text>
</comment>
<accession>A0A4R4DZG4</accession>
<evidence type="ECO:0000259" key="2">
    <source>
        <dbReference type="Pfam" id="PF01370"/>
    </source>
</evidence>
<dbReference type="InterPro" id="IPR010099">
    <property type="entry name" value="SDR39U1"/>
</dbReference>
<evidence type="ECO:0000256" key="1">
    <source>
        <dbReference type="ARBA" id="ARBA00009353"/>
    </source>
</evidence>
<evidence type="ECO:0000313" key="5">
    <source>
        <dbReference type="Proteomes" id="UP000295164"/>
    </source>
</evidence>
<evidence type="ECO:0000313" key="4">
    <source>
        <dbReference type="EMBL" id="TCZ69312.1"/>
    </source>
</evidence>